<dbReference type="GO" id="GO:0046872">
    <property type="term" value="F:metal ion binding"/>
    <property type="evidence" value="ECO:0007669"/>
    <property type="project" value="UniProtKB-UniRule"/>
</dbReference>
<dbReference type="PANTHER" id="PTHR32479">
    <property type="entry name" value="GLYCOLATE OXIDASE IRON-SULFUR SUBUNIT"/>
    <property type="match status" value="1"/>
</dbReference>
<dbReference type="Pfam" id="PF02754">
    <property type="entry name" value="CCG"/>
    <property type="match status" value="2"/>
</dbReference>
<dbReference type="Proteomes" id="UP000594749">
    <property type="component" value="Chromosome"/>
</dbReference>
<evidence type="ECO:0000256" key="2">
    <source>
        <dbReference type="ARBA" id="ARBA00022723"/>
    </source>
</evidence>
<evidence type="ECO:0000256" key="5">
    <source>
        <dbReference type="ARBA" id="ARBA00023014"/>
    </source>
</evidence>
<dbReference type="InterPro" id="IPR004017">
    <property type="entry name" value="Cys_rich_dom"/>
</dbReference>
<dbReference type="SUPFAM" id="SSF46548">
    <property type="entry name" value="alpha-helical ferredoxin"/>
    <property type="match status" value="1"/>
</dbReference>
<dbReference type="PROSITE" id="PS51379">
    <property type="entry name" value="4FE4S_FER_2"/>
    <property type="match status" value="1"/>
</dbReference>
<comment type="function">
    <text evidence="6">Component of a complex that catalyzes the oxidation of glycolate to glyoxylate.</text>
</comment>
<accession>A0A7M1LG28</accession>
<organism evidence="8 9">
    <name type="scientific">Campylobacter corcagiensis</name>
    <dbReference type="NCBI Taxonomy" id="1448857"/>
    <lineage>
        <taxon>Bacteria</taxon>
        <taxon>Pseudomonadati</taxon>
        <taxon>Campylobacterota</taxon>
        <taxon>Epsilonproteobacteria</taxon>
        <taxon>Campylobacterales</taxon>
        <taxon>Campylobacteraceae</taxon>
        <taxon>Campylobacter</taxon>
    </lineage>
</organism>
<keyword evidence="5 6" id="KW-0411">Iron-sulfur</keyword>
<feature type="domain" description="4Fe-4S ferredoxin-type" evidence="7">
    <location>
        <begin position="1"/>
        <end position="30"/>
    </location>
</feature>
<dbReference type="EC" id="1.1.99.14" evidence="6"/>
<dbReference type="EMBL" id="CP063078">
    <property type="protein sequence ID" value="QOQ87542.1"/>
    <property type="molecule type" value="Genomic_DNA"/>
</dbReference>
<keyword evidence="2 6" id="KW-0479">Metal-binding</keyword>
<gene>
    <name evidence="8" type="ORF">IMC76_01635</name>
</gene>
<dbReference type="Gene3D" id="1.10.1060.10">
    <property type="entry name" value="Alpha-helical ferredoxin"/>
    <property type="match status" value="1"/>
</dbReference>
<evidence type="ECO:0000313" key="9">
    <source>
        <dbReference type="Proteomes" id="UP000594749"/>
    </source>
</evidence>
<keyword evidence="6" id="KW-0249">Electron transport</keyword>
<evidence type="ECO:0000256" key="6">
    <source>
        <dbReference type="PIRNR" id="PIRNR000139"/>
    </source>
</evidence>
<keyword evidence="9" id="KW-1185">Reference proteome</keyword>
<comment type="cofactor">
    <cofactor evidence="6">
        <name>[4Fe-4S] cluster</name>
        <dbReference type="ChEBI" id="CHEBI:49883"/>
    </cofactor>
    <text evidence="6">Binds 2 [4Fe-4S] clusters.</text>
</comment>
<protein>
    <recommendedName>
        <fullName evidence="6">Glycolate oxidase iron-sulfur subunit</fullName>
        <ecNumber evidence="6">1.1.99.14</ecNumber>
    </recommendedName>
</protein>
<keyword evidence="4 6" id="KW-0408">Iron</keyword>
<dbReference type="GO" id="GO:0051539">
    <property type="term" value="F:4 iron, 4 sulfur cluster binding"/>
    <property type="evidence" value="ECO:0007669"/>
    <property type="project" value="UniProtKB-UniRule"/>
</dbReference>
<sequence length="422" mass="47556">MSIVNITDACVKCGKCIPVCTIHNINRDETTSPRGFLDLLSAYQNGDLELDKQAKEIFESCFLCTNCVDVCPSSIGTDTAIEMVRSDIADKYGISWYKKVVFWFLSHRKIMDLTAKFGYVFQSCGLKVNKEKFSNSMRMRFNLPLVKMIDKTRLLPTFGKKSFLNSYPEFIDNGGEKTIGIFIGCMGNYFYTGIGEGLLKICKTLKINAHLMKKQACCGAAMYFTGDTKTTKKNAKFNIEYFEEILKTVDAIIIPEATCSGMIRVDYEHLFHDEEEWKNRAIAISSKVFLATEYFDKFTNLAEILATKNSSDLSITCHDPCHARKMQGVYKEPRHLLAQNFSITEMSNPNQCCGFGGVTMQTNRYYLSKASGKQKVPMIEKTGAKFVSAECSACRMQLNNALHIDKSDKRCVNPIELIASVL</sequence>
<evidence type="ECO:0000259" key="7">
    <source>
        <dbReference type="PROSITE" id="PS51379"/>
    </source>
</evidence>
<evidence type="ECO:0000313" key="8">
    <source>
        <dbReference type="EMBL" id="QOQ87542.1"/>
    </source>
</evidence>
<evidence type="ECO:0000256" key="4">
    <source>
        <dbReference type="ARBA" id="ARBA00023004"/>
    </source>
</evidence>
<keyword evidence="3" id="KW-0677">Repeat</keyword>
<dbReference type="Pfam" id="PF13183">
    <property type="entry name" value="Fer4_8"/>
    <property type="match status" value="1"/>
</dbReference>
<dbReference type="PIRSF" id="PIRSF000139">
    <property type="entry name" value="Glc_ox_4Fe-4S"/>
    <property type="match status" value="1"/>
</dbReference>
<keyword evidence="1 6" id="KW-0004">4Fe-4S</keyword>
<evidence type="ECO:0000256" key="3">
    <source>
        <dbReference type="ARBA" id="ARBA00022737"/>
    </source>
</evidence>
<reference evidence="8 9" key="1">
    <citation type="submission" date="2020-10" db="EMBL/GenBank/DDBJ databases">
        <title>Campylobacter and Helicobacter PacBio genomes.</title>
        <authorList>
            <person name="Lane C."/>
        </authorList>
    </citation>
    <scope>NUCLEOTIDE SEQUENCE [LARGE SCALE GENOMIC DNA]</scope>
    <source>
        <strain evidence="8 9">2016D-0077</strain>
    </source>
</reference>
<proteinExistence type="predicted"/>
<keyword evidence="6" id="KW-0813">Transport</keyword>
<dbReference type="InterPro" id="IPR009051">
    <property type="entry name" value="Helical_ferredxn"/>
</dbReference>
<comment type="catalytic activity">
    <reaction evidence="6">
        <text>glycolate + A = glyoxylate + AH2</text>
        <dbReference type="Rhea" id="RHEA:21264"/>
        <dbReference type="ChEBI" id="CHEBI:13193"/>
        <dbReference type="ChEBI" id="CHEBI:17499"/>
        <dbReference type="ChEBI" id="CHEBI:29805"/>
        <dbReference type="ChEBI" id="CHEBI:36655"/>
        <dbReference type="EC" id="1.1.99.14"/>
    </reaction>
</comment>
<dbReference type="InterPro" id="IPR017900">
    <property type="entry name" value="4Fe4S_Fe_S_CS"/>
</dbReference>
<dbReference type="InterPro" id="IPR012257">
    <property type="entry name" value="Glc_ox_4Fe-4S"/>
</dbReference>
<dbReference type="AlphaFoldDB" id="A0A7M1LG28"/>
<dbReference type="RefSeq" id="WP_025803107.1">
    <property type="nucleotide sequence ID" value="NZ_CP053842.1"/>
</dbReference>
<dbReference type="PANTHER" id="PTHR32479:SF20">
    <property type="entry name" value="GLYCOLATE OXIDASE IRON-SULFUR SUBUNIT"/>
    <property type="match status" value="1"/>
</dbReference>
<dbReference type="GO" id="GO:0019154">
    <property type="term" value="F:glycolate dehydrogenase activity"/>
    <property type="evidence" value="ECO:0007669"/>
    <property type="project" value="UniProtKB-EC"/>
</dbReference>
<dbReference type="PROSITE" id="PS00198">
    <property type="entry name" value="4FE4S_FER_1"/>
    <property type="match status" value="1"/>
</dbReference>
<evidence type="ECO:0000256" key="1">
    <source>
        <dbReference type="ARBA" id="ARBA00022485"/>
    </source>
</evidence>
<dbReference type="OrthoDB" id="9770306at2"/>
<dbReference type="InterPro" id="IPR017896">
    <property type="entry name" value="4Fe4S_Fe-S-bd"/>
</dbReference>
<comment type="catalytic activity">
    <reaction evidence="6">
        <text>(R)-lactate + A = pyruvate + AH2</text>
        <dbReference type="Rhea" id="RHEA:15089"/>
        <dbReference type="ChEBI" id="CHEBI:13193"/>
        <dbReference type="ChEBI" id="CHEBI:15361"/>
        <dbReference type="ChEBI" id="CHEBI:16004"/>
        <dbReference type="ChEBI" id="CHEBI:17499"/>
    </reaction>
</comment>
<name>A0A7M1LG28_9BACT</name>